<dbReference type="GO" id="GO:0016787">
    <property type="term" value="F:hydrolase activity"/>
    <property type="evidence" value="ECO:0007669"/>
    <property type="project" value="UniProtKB-KW"/>
</dbReference>
<dbReference type="InterPro" id="IPR020781">
    <property type="entry name" value="ATPase_OSCP/d_CS"/>
</dbReference>
<dbReference type="PANTHER" id="PTHR11910">
    <property type="entry name" value="ATP SYNTHASE DELTA CHAIN"/>
    <property type="match status" value="1"/>
</dbReference>
<evidence type="ECO:0000256" key="5">
    <source>
        <dbReference type="ARBA" id="ARBA00023136"/>
    </source>
</evidence>
<dbReference type="PRINTS" id="PR00125">
    <property type="entry name" value="ATPASEDELTA"/>
</dbReference>
<dbReference type="NCBIfam" id="NF009967">
    <property type="entry name" value="PRK13430.1"/>
    <property type="match status" value="1"/>
</dbReference>
<keyword evidence="2 8" id="KW-0813">Transport</keyword>
<keyword evidence="6 8" id="KW-0139">CF(1)</keyword>
<dbReference type="InterPro" id="IPR000711">
    <property type="entry name" value="ATPase_OSCP/dsu"/>
</dbReference>
<protein>
    <recommendedName>
        <fullName evidence="8">ATP synthase subunit delta</fullName>
    </recommendedName>
    <alternativeName>
        <fullName evidence="8">ATP synthase F(1) sector subunit delta</fullName>
    </alternativeName>
    <alternativeName>
        <fullName evidence="8">F-type ATPase subunit delta</fullName>
        <shortName evidence="8">F-ATPase subunit delta</shortName>
    </alternativeName>
</protein>
<dbReference type="AlphaFoldDB" id="E6JZR2"/>
<evidence type="ECO:0000256" key="3">
    <source>
        <dbReference type="ARBA" id="ARBA00022781"/>
    </source>
</evidence>
<dbReference type="PROSITE" id="PS00389">
    <property type="entry name" value="ATPASE_DELTA"/>
    <property type="match status" value="1"/>
</dbReference>
<name>E6JZR2_PARDN</name>
<dbReference type="GO" id="GO:0005886">
    <property type="term" value="C:plasma membrane"/>
    <property type="evidence" value="ECO:0007669"/>
    <property type="project" value="UniProtKB-SubCell"/>
</dbReference>
<keyword evidence="8" id="KW-1003">Cell membrane</keyword>
<evidence type="ECO:0000256" key="1">
    <source>
        <dbReference type="ARBA" id="ARBA00004370"/>
    </source>
</evidence>
<keyword evidence="7 8" id="KW-0066">ATP synthesis</keyword>
<evidence type="ECO:0000256" key="4">
    <source>
        <dbReference type="ARBA" id="ARBA00023065"/>
    </source>
</evidence>
<dbReference type="RefSeq" id="WP_006288628.1">
    <property type="nucleotide sequence ID" value="NZ_AP012333.1"/>
</dbReference>
<dbReference type="Proteomes" id="UP000004946">
    <property type="component" value="Chromosome"/>
</dbReference>
<comment type="similarity">
    <text evidence="8">Belongs to the ATPase delta chain family.</text>
</comment>
<dbReference type="Gene3D" id="1.10.520.20">
    <property type="entry name" value="N-terminal domain of the delta subunit of the F1F0-ATP synthase"/>
    <property type="match status" value="1"/>
</dbReference>
<dbReference type="eggNOG" id="COG0712">
    <property type="taxonomic scope" value="Bacteria"/>
</dbReference>
<accession>E6JZR2</accession>
<dbReference type="HOGENOM" id="CLU_088880_0_0_11"/>
<organism evidence="9 10">
    <name type="scientific">Parascardovia denticolens DSM 10105 = JCM 12538</name>
    <dbReference type="NCBI Taxonomy" id="864564"/>
    <lineage>
        <taxon>Bacteria</taxon>
        <taxon>Bacillati</taxon>
        <taxon>Actinomycetota</taxon>
        <taxon>Actinomycetes</taxon>
        <taxon>Bifidobacteriales</taxon>
        <taxon>Bifidobacteriaceae</taxon>
        <taxon>Parascardovia</taxon>
    </lineage>
</organism>
<keyword evidence="3 8" id="KW-0375">Hydrogen ion transport</keyword>
<dbReference type="PATRIC" id="fig|864564.6.peg.1501"/>
<proteinExistence type="inferred from homology"/>
<evidence type="ECO:0000256" key="7">
    <source>
        <dbReference type="ARBA" id="ARBA00023310"/>
    </source>
</evidence>
<evidence type="ECO:0000313" key="9">
    <source>
        <dbReference type="EMBL" id="EFT83208.1"/>
    </source>
</evidence>
<comment type="function">
    <text evidence="8">This protein is part of the stalk that links CF(0) to CF(1). It either transmits conformational changes from CF(0) to CF(1) or is implicated in proton conduction.</text>
</comment>
<dbReference type="GO" id="GO:0046933">
    <property type="term" value="F:proton-transporting ATP synthase activity, rotational mechanism"/>
    <property type="evidence" value="ECO:0007669"/>
    <property type="project" value="UniProtKB-UniRule"/>
</dbReference>
<keyword evidence="4 8" id="KW-0406">Ion transport</keyword>
<evidence type="ECO:0000256" key="6">
    <source>
        <dbReference type="ARBA" id="ARBA00023196"/>
    </source>
</evidence>
<keyword evidence="9" id="KW-0378">Hydrolase</keyword>
<comment type="function">
    <text evidence="8">F(1)F(0) ATP synthase produces ATP from ADP in the presence of a proton or sodium gradient. F-type ATPases consist of two structural domains, F(1) containing the extramembraneous catalytic core and F(0) containing the membrane proton channel, linked together by a central stalk and a peripheral stalk. During catalysis, ATP synthesis in the catalytic domain of F(1) is coupled via a rotary mechanism of the central stalk subunits to proton translocation.</text>
</comment>
<evidence type="ECO:0000313" key="10">
    <source>
        <dbReference type="Proteomes" id="UP000004946"/>
    </source>
</evidence>
<sequence>MHGETSLASEQSVRRYFGSRLKEDGLSAGRISQELFGFSAVLDSNRKLERALTDPSRSAQDKQALVSTILEGKVQPRTLEILRALVACQWSRVTDISNGVEDLAIDAVLYQADAEGKIGRVAVELAKIHSTILNLTAVRSYLSDPTVDPDKRVACLRTLLGGKNDLDPITMTLAEHATRDLRNRRYLSTLSWLIEKISDHSGEEVVTVTSAVPLTDQQTQRITDLYTQKLNHPVHINSVVDETVLGGLRIQVGAQVTDTTVVAQLHDLQRVL</sequence>
<keyword evidence="10" id="KW-1185">Reference proteome</keyword>
<dbReference type="HAMAP" id="MF_01416">
    <property type="entry name" value="ATP_synth_delta_bact"/>
    <property type="match status" value="1"/>
</dbReference>
<dbReference type="GO" id="GO:0045259">
    <property type="term" value="C:proton-transporting ATP synthase complex"/>
    <property type="evidence" value="ECO:0007669"/>
    <property type="project" value="UniProtKB-KW"/>
</dbReference>
<dbReference type="KEGG" id="pdo:PSDT_1370"/>
<reference evidence="9 10" key="1">
    <citation type="submission" date="2010-12" db="EMBL/GenBank/DDBJ databases">
        <authorList>
            <person name="Muzny D."/>
            <person name="Qin X."/>
            <person name="Buhay C."/>
            <person name="Dugan-Rocha S."/>
            <person name="Ding Y."/>
            <person name="Chen G."/>
            <person name="Hawes A."/>
            <person name="Holder M."/>
            <person name="Jhangiani S."/>
            <person name="Johnson A."/>
            <person name="Khan Z."/>
            <person name="Li Z."/>
            <person name="Liu W."/>
            <person name="Liu X."/>
            <person name="Perez L."/>
            <person name="Shen H."/>
            <person name="Wang Q."/>
            <person name="Watt J."/>
            <person name="Xi L."/>
            <person name="Xin Y."/>
            <person name="Zhou J."/>
            <person name="Deng J."/>
            <person name="Jiang H."/>
            <person name="Liu Y."/>
            <person name="Qu J."/>
            <person name="Song X.-Z."/>
            <person name="Zhang L."/>
            <person name="Villasana D."/>
            <person name="Johnson A."/>
            <person name="Liu J."/>
            <person name="Liyanage D."/>
            <person name="Lorensuhewa L."/>
            <person name="Robinson T."/>
            <person name="Song A."/>
            <person name="Song B.-B."/>
            <person name="Dinh H."/>
            <person name="Thornton R."/>
            <person name="Coyle M."/>
            <person name="Francisco L."/>
            <person name="Jackson L."/>
            <person name="Javaid M."/>
            <person name="Korchina V."/>
            <person name="Kovar C."/>
            <person name="Mata R."/>
            <person name="Mathew T."/>
            <person name="Ngo R."/>
            <person name="Nguyen L."/>
            <person name="Nguyen N."/>
            <person name="Okwuonu G."/>
            <person name="Ongeri F."/>
            <person name="Pham C."/>
            <person name="Simmons D."/>
            <person name="Wilczek-Boney K."/>
            <person name="Hale W."/>
            <person name="Jakkamsetti A."/>
            <person name="Pham P."/>
            <person name="Ruth R."/>
            <person name="San Lucas F."/>
            <person name="Warren J."/>
            <person name="Zhang J."/>
            <person name="Zhao Z."/>
            <person name="Zhou C."/>
            <person name="Zhu D."/>
            <person name="Lee S."/>
            <person name="Bess C."/>
            <person name="Blankenburg K."/>
            <person name="Forbes L."/>
            <person name="Fu Q."/>
            <person name="Gubbala S."/>
            <person name="Hirani K."/>
            <person name="Jayaseelan J.C."/>
            <person name="Lara F."/>
            <person name="Munidasa M."/>
            <person name="Palculict T."/>
            <person name="Patil S."/>
            <person name="Pu L.-L."/>
            <person name="Saada N."/>
            <person name="Tang L."/>
            <person name="Weissenberger G."/>
            <person name="Zhu Y."/>
            <person name="Hemphill L."/>
            <person name="Shang Y."/>
            <person name="Youmans B."/>
            <person name="Ayvaz T."/>
            <person name="Ross M."/>
            <person name="Santibanez J."/>
            <person name="Aqrawi P."/>
            <person name="Gross S."/>
            <person name="Joshi V."/>
            <person name="Fowler G."/>
            <person name="Nazareth L."/>
            <person name="Reid J."/>
            <person name="Worley K."/>
            <person name="Petrosino J."/>
            <person name="Highlander S."/>
            <person name="Gibbs R."/>
        </authorList>
    </citation>
    <scope>NUCLEOTIDE SEQUENCE [LARGE SCALE GENOMIC DNA]</scope>
    <source>
        <strain evidence="9 10">DSM 10105</strain>
    </source>
</reference>
<keyword evidence="5 8" id="KW-0472">Membrane</keyword>
<evidence type="ECO:0000256" key="2">
    <source>
        <dbReference type="ARBA" id="ARBA00022448"/>
    </source>
</evidence>
<gene>
    <name evidence="8 9" type="primary">atpH</name>
    <name evidence="9" type="ORF">HMPREF0620_0213</name>
</gene>
<evidence type="ECO:0000256" key="8">
    <source>
        <dbReference type="HAMAP-Rule" id="MF_01416"/>
    </source>
</evidence>
<comment type="subcellular location">
    <subcellularLocation>
        <location evidence="8">Cell membrane</location>
        <topology evidence="8">Peripheral membrane protein</topology>
    </subcellularLocation>
    <subcellularLocation>
        <location evidence="1">Membrane</location>
    </subcellularLocation>
</comment>
<comment type="caution">
    <text evidence="9">The sequence shown here is derived from an EMBL/GenBank/DDBJ whole genome shotgun (WGS) entry which is preliminary data.</text>
</comment>
<dbReference type="InterPro" id="IPR026015">
    <property type="entry name" value="ATP_synth_OSCP/delta_N_sf"/>
</dbReference>
<dbReference type="EMBL" id="AEON01000001">
    <property type="protein sequence ID" value="EFT83208.1"/>
    <property type="molecule type" value="Genomic_DNA"/>
</dbReference>
<dbReference type="Pfam" id="PF00213">
    <property type="entry name" value="OSCP"/>
    <property type="match status" value="2"/>
</dbReference>